<dbReference type="EC" id="3.4.-.-" evidence="8"/>
<evidence type="ECO:0000256" key="8">
    <source>
        <dbReference type="RuleBase" id="RU364100"/>
    </source>
</evidence>
<proteinExistence type="inferred from homology"/>
<protein>
    <recommendedName>
        <fullName evidence="8">Abasic site processing protein</fullName>
        <ecNumber evidence="8">3.4.-.-</ecNumber>
    </recommendedName>
</protein>
<dbReference type="SUPFAM" id="SSF143081">
    <property type="entry name" value="BB1717-like"/>
    <property type="match status" value="1"/>
</dbReference>
<dbReference type="GO" id="GO:0106300">
    <property type="term" value="P:protein-DNA covalent cross-linking repair"/>
    <property type="evidence" value="ECO:0007669"/>
    <property type="project" value="InterPro"/>
</dbReference>
<evidence type="ECO:0000313" key="9">
    <source>
        <dbReference type="EMBL" id="VTQ59844.1"/>
    </source>
</evidence>
<dbReference type="GO" id="GO:0006508">
    <property type="term" value="P:proteolysis"/>
    <property type="evidence" value="ECO:0007669"/>
    <property type="project" value="UniProtKB-KW"/>
</dbReference>
<keyword evidence="5" id="KW-0190">Covalent protein-DNA linkage</keyword>
<keyword evidence="4 8" id="KW-0378">Hydrolase</keyword>
<dbReference type="AlphaFoldDB" id="A0A449E5P1"/>
<dbReference type="EMBL" id="CABEEP010000001">
    <property type="protein sequence ID" value="VTQ59844.1"/>
    <property type="molecule type" value="Genomic_DNA"/>
</dbReference>
<dbReference type="PANTHER" id="PTHR13604:SF0">
    <property type="entry name" value="ABASIC SITE PROCESSING PROTEIN HMCES"/>
    <property type="match status" value="1"/>
</dbReference>
<name>A0A449E5P1_ENTHR</name>
<evidence type="ECO:0000256" key="2">
    <source>
        <dbReference type="ARBA" id="ARBA00022670"/>
    </source>
</evidence>
<sequence length="199" mass="23037">MCGRYFFDLASDELKKYYEQVKPQAESRQIHIGKNEIFPSNHVVTLGLNQESVVVPGITRWGFTGFKKGQLMINARAETVEEKKTFSHPFKETRCVFPMSGFYEWDSDKHKVMFTDSQTSVLYVGGFYRIHKNEAGFETESIILTTQPSQSVLPVHDRMPLILAKEQIKDWLNDLDFARSQLTAKMPELSRRNVDENHI</sequence>
<keyword evidence="6" id="KW-0238">DNA-binding</keyword>
<evidence type="ECO:0000256" key="6">
    <source>
        <dbReference type="ARBA" id="ARBA00023125"/>
    </source>
</evidence>
<keyword evidence="7" id="KW-0456">Lyase</keyword>
<organism evidence="9 10">
    <name type="scientific">Enterococcus hirae</name>
    <dbReference type="NCBI Taxonomy" id="1354"/>
    <lineage>
        <taxon>Bacteria</taxon>
        <taxon>Bacillati</taxon>
        <taxon>Bacillota</taxon>
        <taxon>Bacilli</taxon>
        <taxon>Lactobacillales</taxon>
        <taxon>Enterococcaceae</taxon>
        <taxon>Enterococcus</taxon>
    </lineage>
</organism>
<dbReference type="GO" id="GO:0003697">
    <property type="term" value="F:single-stranded DNA binding"/>
    <property type="evidence" value="ECO:0007669"/>
    <property type="project" value="InterPro"/>
</dbReference>
<gene>
    <name evidence="9" type="primary">yedK</name>
    <name evidence="9" type="ORF">NCTC12204_00482</name>
</gene>
<dbReference type="Pfam" id="PF02586">
    <property type="entry name" value="SRAP"/>
    <property type="match status" value="1"/>
</dbReference>
<keyword evidence="2 8" id="KW-0645">Protease</keyword>
<dbReference type="Proteomes" id="UP000352698">
    <property type="component" value="Unassembled WGS sequence"/>
</dbReference>
<dbReference type="InterPro" id="IPR003738">
    <property type="entry name" value="SRAP"/>
</dbReference>
<evidence type="ECO:0000256" key="3">
    <source>
        <dbReference type="ARBA" id="ARBA00022763"/>
    </source>
</evidence>
<keyword evidence="3" id="KW-0227">DNA damage</keyword>
<evidence type="ECO:0000256" key="1">
    <source>
        <dbReference type="ARBA" id="ARBA00008136"/>
    </source>
</evidence>
<dbReference type="RefSeq" id="WP_010738444.1">
    <property type="nucleotide sequence ID" value="NZ_AP027299.1"/>
</dbReference>
<evidence type="ECO:0000313" key="10">
    <source>
        <dbReference type="Proteomes" id="UP000352698"/>
    </source>
</evidence>
<evidence type="ECO:0000256" key="5">
    <source>
        <dbReference type="ARBA" id="ARBA00023124"/>
    </source>
</evidence>
<evidence type="ECO:0000256" key="7">
    <source>
        <dbReference type="ARBA" id="ARBA00023239"/>
    </source>
</evidence>
<dbReference type="Gene3D" id="3.90.1680.10">
    <property type="entry name" value="SOS response associated peptidase-like"/>
    <property type="match status" value="1"/>
</dbReference>
<dbReference type="InterPro" id="IPR036590">
    <property type="entry name" value="SRAP-like"/>
</dbReference>
<comment type="similarity">
    <text evidence="1 8">Belongs to the SOS response-associated peptidase family.</text>
</comment>
<accession>A0A449E5P1</accession>
<dbReference type="PANTHER" id="PTHR13604">
    <property type="entry name" value="DC12-RELATED"/>
    <property type="match status" value="1"/>
</dbReference>
<dbReference type="GO" id="GO:0016829">
    <property type="term" value="F:lyase activity"/>
    <property type="evidence" value="ECO:0007669"/>
    <property type="project" value="UniProtKB-KW"/>
</dbReference>
<dbReference type="GO" id="GO:0008233">
    <property type="term" value="F:peptidase activity"/>
    <property type="evidence" value="ECO:0007669"/>
    <property type="project" value="UniProtKB-KW"/>
</dbReference>
<comment type="caution">
    <text evidence="9">The sequence shown here is derived from an EMBL/GenBank/DDBJ whole genome shotgun (WGS) entry which is preliminary data.</text>
</comment>
<evidence type="ECO:0000256" key="4">
    <source>
        <dbReference type="ARBA" id="ARBA00022801"/>
    </source>
</evidence>
<reference evidence="9 10" key="1">
    <citation type="submission" date="2019-05" db="EMBL/GenBank/DDBJ databases">
        <authorList>
            <consortium name="Pathogen Informatics"/>
        </authorList>
    </citation>
    <scope>NUCLEOTIDE SEQUENCE [LARGE SCALE GENOMIC DNA]</scope>
    <source>
        <strain evidence="9 10">NCTC12204</strain>
    </source>
</reference>